<keyword evidence="3" id="KW-1185">Reference proteome</keyword>
<evidence type="ECO:0000256" key="1">
    <source>
        <dbReference type="SAM" id="SignalP"/>
    </source>
</evidence>
<dbReference type="STRING" id="1445510.YC6258_04530"/>
<dbReference type="AlphaFoldDB" id="A0A0C5VPI3"/>
<evidence type="ECO:0000313" key="3">
    <source>
        <dbReference type="Proteomes" id="UP000032266"/>
    </source>
</evidence>
<dbReference type="RefSeq" id="WP_044618548.1">
    <property type="nucleotide sequence ID" value="NZ_CP007142.1"/>
</dbReference>
<keyword evidence="1" id="KW-0732">Signal</keyword>
<protein>
    <submittedName>
        <fullName evidence="2">Uncharacterized protein</fullName>
    </submittedName>
</protein>
<name>A0A0C5VPI3_9GAMM</name>
<reference evidence="2 3" key="1">
    <citation type="submission" date="2014-01" db="EMBL/GenBank/DDBJ databases">
        <title>Full genme sequencing of cellulolytic bacterium Gynuella sunshinyii YC6258T gen. nov., sp. nov.</title>
        <authorList>
            <person name="Khan H."/>
            <person name="Chung E.J."/>
            <person name="Chung Y.R."/>
        </authorList>
    </citation>
    <scope>NUCLEOTIDE SEQUENCE [LARGE SCALE GENOMIC DNA]</scope>
    <source>
        <strain evidence="2 3">YC6258</strain>
    </source>
</reference>
<gene>
    <name evidence="2" type="ORF">YC6258_04530</name>
</gene>
<evidence type="ECO:0000313" key="2">
    <source>
        <dbReference type="EMBL" id="AJQ96562.1"/>
    </source>
</evidence>
<feature type="signal peptide" evidence="1">
    <location>
        <begin position="1"/>
        <end position="25"/>
    </location>
</feature>
<dbReference type="Proteomes" id="UP000032266">
    <property type="component" value="Chromosome"/>
</dbReference>
<dbReference type="KEGG" id="gsn:YC6258_04530"/>
<proteinExistence type="predicted"/>
<dbReference type="HOGENOM" id="CLU_1213427_0_0_6"/>
<feature type="chain" id="PRO_5002194695" evidence="1">
    <location>
        <begin position="26"/>
        <end position="228"/>
    </location>
</feature>
<sequence>MEIFKALKYLIPLTLSAFMVSQASALSIAEENYQLQNCSITPDHDELDKLALEFDNTDKLNSYLIENYGCPMTTIKDGYLDEIVSKYPYKQVIINTGNTRYEGLESCAYHPQREEFVCSVSVRQRFGFSGYPAIGAGSNEWVTICVDYGSGMELVDTASVHVHDEQYGNSPYWYYGVVIQGNEKLQRQIQKGQTLKARALLSWATPATHCRYRPVWGNQADFRIKLDP</sequence>
<organism evidence="2 3">
    <name type="scientific">Gynuella sunshinyii YC6258</name>
    <dbReference type="NCBI Taxonomy" id="1445510"/>
    <lineage>
        <taxon>Bacteria</taxon>
        <taxon>Pseudomonadati</taxon>
        <taxon>Pseudomonadota</taxon>
        <taxon>Gammaproteobacteria</taxon>
        <taxon>Oceanospirillales</taxon>
        <taxon>Saccharospirillaceae</taxon>
        <taxon>Gynuella</taxon>
    </lineage>
</organism>
<dbReference type="EMBL" id="CP007142">
    <property type="protein sequence ID" value="AJQ96562.1"/>
    <property type="molecule type" value="Genomic_DNA"/>
</dbReference>
<accession>A0A0C5VPI3</accession>
<dbReference type="OrthoDB" id="9156778at2"/>